<feature type="chain" id="PRO_5014380874" description="ABC transporter substrate-binding protein" evidence="2">
    <location>
        <begin position="23"/>
        <end position="565"/>
    </location>
</feature>
<dbReference type="Pfam" id="PF13416">
    <property type="entry name" value="SBP_bac_8"/>
    <property type="match status" value="1"/>
</dbReference>
<accession>A0A2K2FJL5</accession>
<dbReference type="InterPro" id="IPR006059">
    <property type="entry name" value="SBP"/>
</dbReference>
<sequence>MDKKRILCLILAAFMLVGIAVGCGKTSESDKPAETKEEEKKDTTTKDATTGETADSEELEPYTFTHYFNYDWWGLKPWGEDEVSKALKEKFNVHVEFSKPDSDPQAKLNVMISAGDLPDSIMMDRGVDNIKLAELGLLQPLEPFMEKNKNYENNILPSTIEMLKINGKLYGIPNWARKAASGGNDAWIYNLRLYQEAGSPKLETFEDLYNFAMKVKNEIPTTKEGLSTIPVIMDQSTDGWRFARAFYRSYGGVLEGWYTVYNGKYQLAFRDPVFKEASLEINRWWRSGLISETQFTDTPEQILEKIVAGRTALLFYDQSLDETNKFRRILRETYPDDSYEMVSPFPYPPAKGLPTSKIYADHQSTVGWNVTCITTKAENPQRIFDLWTYFLTEEAAILQMYGPQGQYWDSLDSDGLPILKKPESELTTDEINRLGLWFWMIPGQSDNVDRIKFAVNAKLPKEKQNWVINNQANVLTPIMWLTDEFVGIGDVIDPKSEEGINRTLCEDFIKANYPKMIMAETAEEAEKIYESIIDFCDKNGMPAIEEAYDKKYKENVALVGTGLKK</sequence>
<reference evidence="3 4" key="1">
    <citation type="submission" date="2017-06" db="EMBL/GenBank/DDBJ databases">
        <title>Investigating the central metabolism of Clostridium thermosuccinogenes.</title>
        <authorList>
            <person name="Koendjbiharie J.G."/>
            <person name="van Kranenburg R."/>
        </authorList>
    </citation>
    <scope>NUCLEOTIDE SEQUENCE [LARGE SCALE GENOMIC DNA]</scope>
    <source>
        <strain evidence="3 4">DSM 5806</strain>
    </source>
</reference>
<evidence type="ECO:0000256" key="2">
    <source>
        <dbReference type="SAM" id="SignalP"/>
    </source>
</evidence>
<dbReference type="AlphaFoldDB" id="A0A2K2FJL5"/>
<dbReference type="PANTHER" id="PTHR43649">
    <property type="entry name" value="ARABINOSE-BINDING PROTEIN-RELATED"/>
    <property type="match status" value="1"/>
</dbReference>
<feature type="signal peptide" evidence="2">
    <location>
        <begin position="1"/>
        <end position="22"/>
    </location>
</feature>
<evidence type="ECO:0000313" key="3">
    <source>
        <dbReference type="EMBL" id="PNU00865.1"/>
    </source>
</evidence>
<protein>
    <recommendedName>
        <fullName evidence="5">ABC transporter substrate-binding protein</fullName>
    </recommendedName>
</protein>
<dbReference type="KEGG" id="cthd:CDO33_19060"/>
<dbReference type="InterPro" id="IPR050490">
    <property type="entry name" value="Bact_solute-bd_prot1"/>
</dbReference>
<feature type="compositionally biased region" description="Basic and acidic residues" evidence="1">
    <location>
        <begin position="27"/>
        <end position="45"/>
    </location>
</feature>
<comment type="caution">
    <text evidence="3">The sequence shown here is derived from an EMBL/GenBank/DDBJ whole genome shotgun (WGS) entry which is preliminary data.</text>
</comment>
<dbReference type="Proteomes" id="UP000236151">
    <property type="component" value="Unassembled WGS sequence"/>
</dbReference>
<dbReference type="Gene3D" id="3.40.190.10">
    <property type="entry name" value="Periplasmic binding protein-like II"/>
    <property type="match status" value="2"/>
</dbReference>
<dbReference type="EMBL" id="NIOJ01000006">
    <property type="protein sequence ID" value="PNU00865.1"/>
    <property type="molecule type" value="Genomic_DNA"/>
</dbReference>
<keyword evidence="2" id="KW-0732">Signal</keyword>
<evidence type="ECO:0000313" key="4">
    <source>
        <dbReference type="Proteomes" id="UP000236151"/>
    </source>
</evidence>
<feature type="region of interest" description="Disordered" evidence="1">
    <location>
        <begin position="26"/>
        <end position="56"/>
    </location>
</feature>
<dbReference type="RefSeq" id="WP_103080480.1">
    <property type="nucleotide sequence ID" value="NZ_CP021850.1"/>
</dbReference>
<name>A0A2K2FJL5_9CLOT</name>
<dbReference type="SUPFAM" id="SSF53850">
    <property type="entry name" value="Periplasmic binding protein-like II"/>
    <property type="match status" value="1"/>
</dbReference>
<evidence type="ECO:0008006" key="5">
    <source>
        <dbReference type="Google" id="ProtNLM"/>
    </source>
</evidence>
<organism evidence="3 4">
    <name type="scientific">Clostridium thermosuccinogenes</name>
    <dbReference type="NCBI Taxonomy" id="84032"/>
    <lineage>
        <taxon>Bacteria</taxon>
        <taxon>Bacillati</taxon>
        <taxon>Bacillota</taxon>
        <taxon>Clostridia</taxon>
        <taxon>Eubacteriales</taxon>
        <taxon>Clostridiaceae</taxon>
        <taxon>Clostridium</taxon>
    </lineage>
</organism>
<proteinExistence type="predicted"/>
<keyword evidence="4" id="KW-1185">Reference proteome</keyword>
<dbReference type="PROSITE" id="PS51257">
    <property type="entry name" value="PROKAR_LIPOPROTEIN"/>
    <property type="match status" value="1"/>
</dbReference>
<dbReference type="OrthoDB" id="2636783at2"/>
<gene>
    <name evidence="3" type="ORF">CDQ84_04245</name>
</gene>
<evidence type="ECO:0000256" key="1">
    <source>
        <dbReference type="SAM" id="MobiDB-lite"/>
    </source>
</evidence>